<keyword evidence="7 10" id="KW-0648">Protein biosynthesis</keyword>
<dbReference type="GO" id="GO:0002161">
    <property type="term" value="F:aminoacyl-tRNA deacylase activity"/>
    <property type="evidence" value="ECO:0007669"/>
    <property type="project" value="InterPro"/>
</dbReference>
<dbReference type="Gene3D" id="3.40.50.800">
    <property type="entry name" value="Anticodon-binding domain"/>
    <property type="match status" value="1"/>
</dbReference>
<dbReference type="RefSeq" id="WP_078712430.1">
    <property type="nucleotide sequence ID" value="NZ_FUWY01000006.1"/>
</dbReference>
<dbReference type="InterPro" id="IPR007214">
    <property type="entry name" value="YbaK/aa-tRNA-synth-assoc-dom"/>
</dbReference>
<dbReference type="CDD" id="cd00861">
    <property type="entry name" value="ProRS_anticodon_short"/>
    <property type="match status" value="1"/>
</dbReference>
<dbReference type="STRING" id="118967.SAMN02745191_2033"/>
<evidence type="ECO:0000256" key="9">
    <source>
        <dbReference type="ARBA" id="ARBA00047671"/>
    </source>
</evidence>
<dbReference type="GO" id="GO:0004827">
    <property type="term" value="F:proline-tRNA ligase activity"/>
    <property type="evidence" value="ECO:0007669"/>
    <property type="project" value="UniProtKB-UniRule"/>
</dbReference>
<evidence type="ECO:0000256" key="2">
    <source>
        <dbReference type="ARBA" id="ARBA00011738"/>
    </source>
</evidence>
<dbReference type="PROSITE" id="PS50862">
    <property type="entry name" value="AA_TRNA_LIGASE_II"/>
    <property type="match status" value="1"/>
</dbReference>
<dbReference type="SUPFAM" id="SSF55826">
    <property type="entry name" value="YbaK/ProRS associated domain"/>
    <property type="match status" value="1"/>
</dbReference>
<keyword evidence="6 10" id="KW-0067">ATP-binding</keyword>
<keyword evidence="8 10" id="KW-0030">Aminoacyl-tRNA synthetase</keyword>
<dbReference type="Gene3D" id="3.30.930.10">
    <property type="entry name" value="Bira Bifunctional Protein, Domain 2"/>
    <property type="match status" value="2"/>
</dbReference>
<evidence type="ECO:0000256" key="1">
    <source>
        <dbReference type="ARBA" id="ARBA00004496"/>
    </source>
</evidence>
<dbReference type="PANTHER" id="PTHR42753">
    <property type="entry name" value="MITOCHONDRIAL RIBOSOME PROTEIN L39/PROLYL-TRNA LIGASE FAMILY MEMBER"/>
    <property type="match status" value="1"/>
</dbReference>
<dbReference type="GO" id="GO:0006433">
    <property type="term" value="P:prolyl-tRNA aminoacylation"/>
    <property type="evidence" value="ECO:0007669"/>
    <property type="project" value="UniProtKB-UniRule"/>
</dbReference>
<dbReference type="CDD" id="cd04334">
    <property type="entry name" value="ProRS-INS"/>
    <property type="match status" value="1"/>
</dbReference>
<dbReference type="InterPro" id="IPR044140">
    <property type="entry name" value="ProRS_anticodon_short"/>
</dbReference>
<dbReference type="Pfam" id="PF04073">
    <property type="entry name" value="tRNA_edit"/>
    <property type="match status" value="1"/>
</dbReference>
<evidence type="ECO:0000256" key="6">
    <source>
        <dbReference type="ARBA" id="ARBA00022840"/>
    </source>
</evidence>
<dbReference type="AlphaFoldDB" id="A0A1T4PHD6"/>
<keyword evidence="4 10" id="KW-0436">Ligase</keyword>
<dbReference type="InterPro" id="IPR004500">
    <property type="entry name" value="Pro-tRNA-synth_IIa_bac-type"/>
</dbReference>
<dbReference type="InterPro" id="IPR036621">
    <property type="entry name" value="Anticodon-bd_dom_sf"/>
</dbReference>
<dbReference type="Pfam" id="PF00587">
    <property type="entry name" value="tRNA-synt_2b"/>
    <property type="match status" value="1"/>
</dbReference>
<comment type="similarity">
    <text evidence="10">Belongs to the class-II aminoacyl-tRNA synthetase family. ProS type 1 subfamily.</text>
</comment>
<dbReference type="InterPro" id="IPR004154">
    <property type="entry name" value="Anticodon-bd"/>
</dbReference>
<comment type="subunit">
    <text evidence="2 10">Homodimer.</text>
</comment>
<comment type="domain">
    <text evidence="10">Consists of three domains: the N-terminal catalytic domain, the editing domain and the C-terminal anticodon-binding domain.</text>
</comment>
<evidence type="ECO:0000256" key="7">
    <source>
        <dbReference type="ARBA" id="ARBA00022917"/>
    </source>
</evidence>
<comment type="function">
    <text evidence="10">Catalyzes the attachment of proline to tRNA(Pro) in a two-step reaction: proline is first activated by ATP to form Pro-AMP and then transferred to the acceptor end of tRNA(Pro). As ProRS can inadvertently accommodate and process non-cognate amino acids such as alanine and cysteine, to avoid such errors it has two additional distinct editing activities against alanine. One activity is designated as 'pretransfer' editing and involves the tRNA(Pro)-independent hydrolysis of activated Ala-AMP. The other activity is designated 'posttransfer' editing and involves deacylation of mischarged Ala-tRNA(Pro). The misacylated Cys-tRNA(Pro) is not edited by ProRS.</text>
</comment>
<dbReference type="GO" id="GO:0005524">
    <property type="term" value="F:ATP binding"/>
    <property type="evidence" value="ECO:0007669"/>
    <property type="project" value="UniProtKB-UniRule"/>
</dbReference>
<dbReference type="PRINTS" id="PR01046">
    <property type="entry name" value="TRNASYNTHPRO"/>
</dbReference>
<evidence type="ECO:0000313" key="13">
    <source>
        <dbReference type="Proteomes" id="UP000243297"/>
    </source>
</evidence>
<sequence>MKLKNSFFYTLRENVKDEDSKSSNLLVRAGMIKKSSAGAYMILPLGYKVLNNITQIIREEMNATDCQELIMPALLPEDVYVASGRREGFGKSMFSLKDRFNKPFVLGPTHEELFAIAAQMKIRSYKDLPFSLYQIQTKYRDEPRPRFGLIRVREFIMKDAYTFDVDEAGLDIAYAKQFNAYKNIFDRLCLDYKIVRADTGVMGGLLSEEFQAVTDIGEDILVLCDQCDFASNIEVAQCISEELPTTLEAMKLELVETPNAKTIEEVVNFLQQPAEKFVKTLIYKVDDKVVACMVRGNREVNETKLRKLYNALEVELADPETVVRVTNAQVGFAGPIDIQCELVMDDEVSKMHNFITGANKTGYHYIGVNHSDFKPTHVADIRNIQEGDTCPKCGGKIHFKHGIEVGNTFKLGTKYSNALGLEYLNSENQLKPVWMGSYGIGPARCMAAIAEQYADEDGLKWPIAVAPYQVAVVLISIKDEVQTELANKIYNMVQSNKIDCLLDDRDERPGVKFKDMDLIGVPFRVTVGKKASEGIVEFKQRGLSEVEEVHLDDLMNKLTELCKR</sequence>
<evidence type="ECO:0000256" key="8">
    <source>
        <dbReference type="ARBA" id="ARBA00023146"/>
    </source>
</evidence>
<dbReference type="OrthoDB" id="9809052at2"/>
<name>A0A1T4PHD6_9FIRM</name>
<evidence type="ECO:0000256" key="3">
    <source>
        <dbReference type="ARBA" id="ARBA00022490"/>
    </source>
</evidence>
<dbReference type="GO" id="GO:0016740">
    <property type="term" value="F:transferase activity"/>
    <property type="evidence" value="ECO:0007669"/>
    <property type="project" value="UniProtKB-ARBA"/>
</dbReference>
<dbReference type="InterPro" id="IPR002314">
    <property type="entry name" value="aa-tRNA-synt_IIb"/>
</dbReference>
<keyword evidence="3 10" id="KW-0963">Cytoplasm</keyword>
<evidence type="ECO:0000256" key="5">
    <source>
        <dbReference type="ARBA" id="ARBA00022741"/>
    </source>
</evidence>
<dbReference type="GO" id="GO:0140096">
    <property type="term" value="F:catalytic activity, acting on a protein"/>
    <property type="evidence" value="ECO:0007669"/>
    <property type="project" value="UniProtKB-ARBA"/>
</dbReference>
<accession>A0A1T4PHD6</accession>
<keyword evidence="5 10" id="KW-0547">Nucleotide-binding</keyword>
<evidence type="ECO:0000259" key="11">
    <source>
        <dbReference type="PROSITE" id="PS50862"/>
    </source>
</evidence>
<dbReference type="InterPro" id="IPR023717">
    <property type="entry name" value="Pro-tRNA-Synthase_IIa_type1"/>
</dbReference>
<dbReference type="SUPFAM" id="SSF52954">
    <property type="entry name" value="Class II aaRS ABD-related"/>
    <property type="match status" value="1"/>
</dbReference>
<dbReference type="InterPro" id="IPR045864">
    <property type="entry name" value="aa-tRNA-synth_II/BPL/LPL"/>
</dbReference>
<comment type="catalytic activity">
    <reaction evidence="9 10">
        <text>tRNA(Pro) + L-proline + ATP = L-prolyl-tRNA(Pro) + AMP + diphosphate</text>
        <dbReference type="Rhea" id="RHEA:14305"/>
        <dbReference type="Rhea" id="RHEA-COMP:9700"/>
        <dbReference type="Rhea" id="RHEA-COMP:9702"/>
        <dbReference type="ChEBI" id="CHEBI:30616"/>
        <dbReference type="ChEBI" id="CHEBI:33019"/>
        <dbReference type="ChEBI" id="CHEBI:60039"/>
        <dbReference type="ChEBI" id="CHEBI:78442"/>
        <dbReference type="ChEBI" id="CHEBI:78532"/>
        <dbReference type="ChEBI" id="CHEBI:456215"/>
        <dbReference type="EC" id="6.1.1.15"/>
    </reaction>
</comment>
<organism evidence="12 13">
    <name type="scientific">Anaerorhabdus furcosa</name>
    <dbReference type="NCBI Taxonomy" id="118967"/>
    <lineage>
        <taxon>Bacteria</taxon>
        <taxon>Bacillati</taxon>
        <taxon>Bacillota</taxon>
        <taxon>Erysipelotrichia</taxon>
        <taxon>Erysipelotrichales</taxon>
        <taxon>Erysipelotrichaceae</taxon>
        <taxon>Anaerorhabdus</taxon>
    </lineage>
</organism>
<feature type="domain" description="Aminoacyl-transfer RNA synthetases class-II family profile" evidence="11">
    <location>
        <begin position="38"/>
        <end position="462"/>
    </location>
</feature>
<evidence type="ECO:0000256" key="10">
    <source>
        <dbReference type="HAMAP-Rule" id="MF_01569"/>
    </source>
</evidence>
<dbReference type="HAMAP" id="MF_01569">
    <property type="entry name" value="Pro_tRNA_synth_type1"/>
    <property type="match status" value="1"/>
</dbReference>
<protein>
    <recommendedName>
        <fullName evidence="10">Proline--tRNA ligase</fullName>
        <ecNumber evidence="10">6.1.1.15</ecNumber>
    </recommendedName>
    <alternativeName>
        <fullName evidence="10">Prolyl-tRNA synthetase</fullName>
        <shortName evidence="10">ProRS</shortName>
    </alternativeName>
</protein>
<dbReference type="Pfam" id="PF03129">
    <property type="entry name" value="HGTP_anticodon"/>
    <property type="match status" value="1"/>
</dbReference>
<proteinExistence type="inferred from homology"/>
<dbReference type="GO" id="GO:0005829">
    <property type="term" value="C:cytosol"/>
    <property type="evidence" value="ECO:0007669"/>
    <property type="project" value="TreeGrafter"/>
</dbReference>
<dbReference type="SUPFAM" id="SSF55681">
    <property type="entry name" value="Class II aaRS and biotin synthetases"/>
    <property type="match status" value="1"/>
</dbReference>
<dbReference type="InterPro" id="IPR002316">
    <property type="entry name" value="Pro-tRNA-ligase_IIa"/>
</dbReference>
<keyword evidence="13" id="KW-1185">Reference proteome</keyword>
<dbReference type="FunFam" id="3.40.50.800:FF:000011">
    <property type="entry name" value="Proline--tRNA ligase"/>
    <property type="match status" value="1"/>
</dbReference>
<dbReference type="PANTHER" id="PTHR42753:SF2">
    <property type="entry name" value="PROLINE--TRNA LIGASE"/>
    <property type="match status" value="1"/>
</dbReference>
<evidence type="ECO:0000313" key="12">
    <source>
        <dbReference type="EMBL" id="SJZ90944.1"/>
    </source>
</evidence>
<dbReference type="InterPro" id="IPR050062">
    <property type="entry name" value="Pro-tRNA_synthetase"/>
</dbReference>
<gene>
    <name evidence="10" type="primary">proS</name>
    <name evidence="12" type="ORF">SAMN02745191_2033</name>
</gene>
<dbReference type="InterPro" id="IPR036754">
    <property type="entry name" value="YbaK/aa-tRNA-synt-asso_dom_sf"/>
</dbReference>
<dbReference type="EMBL" id="FUWY01000006">
    <property type="protein sequence ID" value="SJZ90944.1"/>
    <property type="molecule type" value="Genomic_DNA"/>
</dbReference>
<evidence type="ECO:0000256" key="4">
    <source>
        <dbReference type="ARBA" id="ARBA00022598"/>
    </source>
</evidence>
<dbReference type="NCBIfam" id="TIGR00409">
    <property type="entry name" value="proS_fam_II"/>
    <property type="match status" value="1"/>
</dbReference>
<reference evidence="13" key="1">
    <citation type="submission" date="2017-02" db="EMBL/GenBank/DDBJ databases">
        <authorList>
            <person name="Varghese N."/>
            <person name="Submissions S."/>
        </authorList>
    </citation>
    <scope>NUCLEOTIDE SEQUENCE [LARGE SCALE GENOMIC DNA]</scope>
    <source>
        <strain evidence="13">ATCC 25662</strain>
    </source>
</reference>
<comment type="subcellular location">
    <subcellularLocation>
        <location evidence="1 10">Cytoplasm</location>
    </subcellularLocation>
</comment>
<dbReference type="EC" id="6.1.1.15" evidence="10"/>
<dbReference type="InterPro" id="IPR006195">
    <property type="entry name" value="aa-tRNA-synth_II"/>
</dbReference>
<dbReference type="NCBIfam" id="NF006625">
    <property type="entry name" value="PRK09194.1"/>
    <property type="match status" value="1"/>
</dbReference>
<dbReference type="Proteomes" id="UP000243297">
    <property type="component" value="Unassembled WGS sequence"/>
</dbReference>
<dbReference type="Gene3D" id="3.90.960.10">
    <property type="entry name" value="YbaK/aminoacyl-tRNA synthetase-associated domain"/>
    <property type="match status" value="1"/>
</dbReference>